<evidence type="ECO:0000259" key="3">
    <source>
        <dbReference type="Pfam" id="PF01619"/>
    </source>
</evidence>
<dbReference type="InterPro" id="IPR008219">
    <property type="entry name" value="PRODH_bac_arc"/>
</dbReference>
<reference evidence="5" key="1">
    <citation type="submission" date="2015-07" db="EMBL/GenBank/DDBJ databases">
        <title>Fjat-14235 jcm11544.</title>
        <authorList>
            <person name="Liu B."/>
            <person name="Wang J."/>
            <person name="Zhu Y."/>
            <person name="Liu G."/>
            <person name="Chen Q."/>
            <person name="Chen Z."/>
            <person name="Lan J."/>
            <person name="Che J."/>
            <person name="Ge C."/>
            <person name="Shi H."/>
            <person name="Pan Z."/>
            <person name="Liu X."/>
        </authorList>
    </citation>
    <scope>NUCLEOTIDE SEQUENCE [LARGE SCALE GENOMIC DNA]</scope>
    <source>
        <strain evidence="5">JCM 11544</strain>
    </source>
</reference>
<sequence length="312" mass="35724">MYTSEKRFSNSLKSIARDQHLKTYLQNSSELYPLLAKGAKRFVAGERREDGLVRAKEFHTQGHAVSLEYIGENTITKEECVRSKEEFKGLITDLGRLGMKATVSFDLSHIGMMVSDDLAFIHLEELASAAAKNGISLMISMEESQKTDRILSLYKRISKTHSNVGITLQVHLNRTSIDLEDILSLSGNIRLVKGAYQEGEEQYIPRSSELNNRYIHFVTTCLEHDHPISVATHDETILTELKKKDLLRNPRVEVEMLDGVRPDLLRRLHDEDVNTKVYVTYGSEWYLYVVHRIAEYPPNIYTFISDVIEESM</sequence>
<dbReference type="Pfam" id="PF01619">
    <property type="entry name" value="Pro_dh"/>
    <property type="match status" value="1"/>
</dbReference>
<protein>
    <submittedName>
        <fullName evidence="4">Proline dehydrogenase</fullName>
    </submittedName>
</protein>
<comment type="caution">
    <text evidence="4">The sequence shown here is derived from an EMBL/GenBank/DDBJ whole genome shotgun (WGS) entry which is preliminary data.</text>
</comment>
<dbReference type="PATRIC" id="fig|189381.12.peg.2367"/>
<dbReference type="InterPro" id="IPR029041">
    <property type="entry name" value="FAD-linked_oxidoreductase-like"/>
</dbReference>
<proteinExistence type="predicted"/>
<organism evidence="4 5">
    <name type="scientific">Rossellomorea marisflavi</name>
    <dbReference type="NCBI Taxonomy" id="189381"/>
    <lineage>
        <taxon>Bacteria</taxon>
        <taxon>Bacillati</taxon>
        <taxon>Bacillota</taxon>
        <taxon>Bacilli</taxon>
        <taxon>Bacillales</taxon>
        <taxon>Bacillaceae</taxon>
        <taxon>Rossellomorea</taxon>
    </lineage>
</organism>
<name>A0A0M0G580_9BACI</name>
<keyword evidence="2" id="KW-0547">Nucleotide-binding</keyword>
<keyword evidence="2" id="KW-0285">Flavoprotein</keyword>
<feature type="binding site" evidence="2">
    <location>
        <position position="141"/>
    </location>
    <ligand>
        <name>FAD</name>
        <dbReference type="ChEBI" id="CHEBI:57692"/>
    </ligand>
</feature>
<dbReference type="GO" id="GO:0004657">
    <property type="term" value="F:proline dehydrogenase activity"/>
    <property type="evidence" value="ECO:0007669"/>
    <property type="project" value="InterPro"/>
</dbReference>
<dbReference type="GO" id="GO:0010133">
    <property type="term" value="P:L-proline catabolic process to L-glutamate"/>
    <property type="evidence" value="ECO:0007669"/>
    <property type="project" value="InterPro"/>
</dbReference>
<accession>A0A0M0G580</accession>
<keyword evidence="2" id="KW-0274">FAD</keyword>
<feature type="binding site" evidence="2">
    <location>
        <begin position="193"/>
        <end position="195"/>
    </location>
    <ligand>
        <name>FAD</name>
        <dbReference type="ChEBI" id="CHEBI:57692"/>
    </ligand>
</feature>
<evidence type="ECO:0000313" key="5">
    <source>
        <dbReference type="Proteomes" id="UP000037405"/>
    </source>
</evidence>
<dbReference type="AlphaFoldDB" id="A0A0M0G580"/>
<comment type="cofactor">
    <cofactor evidence="2">
        <name>FAD</name>
        <dbReference type="ChEBI" id="CHEBI:57692"/>
    </cofactor>
    <text evidence="2">Binds 1 FAD per subunit.</text>
</comment>
<dbReference type="OrthoDB" id="9773461at2"/>
<keyword evidence="1" id="KW-0560">Oxidoreductase</keyword>
<feature type="binding site" evidence="2">
    <location>
        <position position="169"/>
    </location>
    <ligand>
        <name>FAD</name>
        <dbReference type="ChEBI" id="CHEBI:57692"/>
    </ligand>
</feature>
<dbReference type="Gene3D" id="3.20.20.220">
    <property type="match status" value="1"/>
</dbReference>
<dbReference type="PIRSF" id="PIRSF000196">
    <property type="entry name" value="Pro_dehydrog"/>
    <property type="match status" value="1"/>
</dbReference>
<evidence type="ECO:0000313" key="4">
    <source>
        <dbReference type="EMBL" id="KON84692.1"/>
    </source>
</evidence>
<dbReference type="InterPro" id="IPR002872">
    <property type="entry name" value="Proline_DH_dom"/>
</dbReference>
<dbReference type="SUPFAM" id="SSF51730">
    <property type="entry name" value="FAD-linked oxidoreductase"/>
    <property type="match status" value="1"/>
</dbReference>
<feature type="domain" description="Proline dehydrogenase" evidence="3">
    <location>
        <begin position="54"/>
        <end position="283"/>
    </location>
</feature>
<dbReference type="RefSeq" id="WP_053428290.1">
    <property type="nucleotide sequence ID" value="NZ_JAMQJB010000001.1"/>
</dbReference>
<dbReference type="GO" id="GO:0000166">
    <property type="term" value="F:nucleotide binding"/>
    <property type="evidence" value="ECO:0007669"/>
    <property type="project" value="UniProtKB-KW"/>
</dbReference>
<keyword evidence="5" id="KW-1185">Reference proteome</keyword>
<evidence type="ECO:0000256" key="1">
    <source>
        <dbReference type="ARBA" id="ARBA00023002"/>
    </source>
</evidence>
<evidence type="ECO:0000256" key="2">
    <source>
        <dbReference type="PIRSR" id="PIRSR000196-2"/>
    </source>
</evidence>
<dbReference type="EMBL" id="LGUE01000004">
    <property type="protein sequence ID" value="KON84692.1"/>
    <property type="molecule type" value="Genomic_DNA"/>
</dbReference>
<dbReference type="Proteomes" id="UP000037405">
    <property type="component" value="Unassembled WGS sequence"/>
</dbReference>
<gene>
    <name evidence="4" type="ORF">AF331_11730</name>
</gene>
<feature type="binding site" evidence="2">
    <location>
        <begin position="232"/>
        <end position="233"/>
    </location>
    <ligand>
        <name>FAD</name>
        <dbReference type="ChEBI" id="CHEBI:57692"/>
    </ligand>
</feature>